<comment type="caution">
    <text evidence="2">The sequence shown here is derived from an EMBL/GenBank/DDBJ whole genome shotgun (WGS) entry which is preliminary data.</text>
</comment>
<feature type="compositionally biased region" description="Pro residues" evidence="1">
    <location>
        <begin position="347"/>
        <end position="358"/>
    </location>
</feature>
<dbReference type="OrthoDB" id="2554322at2759"/>
<feature type="compositionally biased region" description="Polar residues" evidence="1">
    <location>
        <begin position="409"/>
        <end position="422"/>
    </location>
</feature>
<feature type="compositionally biased region" description="Acidic residues" evidence="1">
    <location>
        <begin position="330"/>
        <end position="339"/>
    </location>
</feature>
<feature type="compositionally biased region" description="Polar residues" evidence="1">
    <location>
        <begin position="489"/>
        <end position="499"/>
    </location>
</feature>
<keyword evidence="3" id="KW-1185">Reference proteome</keyword>
<feature type="compositionally biased region" description="Basic and acidic residues" evidence="1">
    <location>
        <begin position="27"/>
        <end position="40"/>
    </location>
</feature>
<feature type="compositionally biased region" description="Polar residues" evidence="1">
    <location>
        <begin position="266"/>
        <end position="281"/>
    </location>
</feature>
<feature type="region of interest" description="Disordered" evidence="1">
    <location>
        <begin position="1"/>
        <end position="622"/>
    </location>
</feature>
<feature type="compositionally biased region" description="Polar residues" evidence="1">
    <location>
        <begin position="1362"/>
        <end position="1371"/>
    </location>
</feature>
<feature type="compositionally biased region" description="Basic and acidic residues" evidence="1">
    <location>
        <begin position="602"/>
        <end position="619"/>
    </location>
</feature>
<feature type="compositionally biased region" description="Low complexity" evidence="1">
    <location>
        <begin position="1240"/>
        <end position="1260"/>
    </location>
</feature>
<proteinExistence type="predicted"/>
<feature type="compositionally biased region" description="Acidic residues" evidence="1">
    <location>
        <begin position="587"/>
        <end position="601"/>
    </location>
</feature>
<feature type="compositionally biased region" description="Pro residues" evidence="1">
    <location>
        <begin position="705"/>
        <end position="718"/>
    </location>
</feature>
<feature type="compositionally biased region" description="Basic and acidic residues" evidence="1">
    <location>
        <begin position="543"/>
        <end position="554"/>
    </location>
</feature>
<dbReference type="InParanoid" id="A0A369JZA1"/>
<evidence type="ECO:0000256" key="1">
    <source>
        <dbReference type="SAM" id="MobiDB-lite"/>
    </source>
</evidence>
<sequence length="1492" mass="159399">MNSIHATVPSENWDDDFEFQQKTTTTKKPENAHDHVEHRISIASSDWDHDDESTRAAPPISTILEDKKNIFNSEWIEPGPSTPSKRHTHARSTENWDDDFEDSPVRKGFPSPPQKEKSSPKASRLRRGPLTNAPRPESWDEEFDTAPSHASSPASSPGKRPRYTSAYSSSEDEGAMEHEHDDELDFGFHERDEEDRTVTARSRRAALSRLSTGPSHSTPPPPVPALPLPFLLNPSTSTAQPHPFPRSPTSSVFSVPTTTRPPSSSAYTVTSTTHLRPTVSRSSSGLGALPPSPPIHRERERRRLRKKSRPQGAGVIELGPLRSREREENETGDEYEQGDQDVVMRPHTPPPASAPQPPSGSSTPASGSGGGGAGALLSRIGSVKKWGVRRKRGSTTPGEVAALGKLDTDPTNRCNETDNNLTPRPHSQASMSSVPSSSESSNAHSQLPKNKRRSMGSPQANGNGTGNNWFFRSGSSSSNSNNHSHTHSPLGTSGQNTPTKLRVASASVLGEGEPSPSKLVKRKSLGFVQLRRGFGGNAGGGGGEERDRERERESQAQGKRRSSSQTPGTPKKYGGLGLGRSTGVENGADEEQEGGESEDMDVEGHHERERSDEKEKEGARGFMGSVRRISLVGRHKRTKSGVSLSNVAEGTFPVFHPHSHSHNPVPPTTPQKPHHHHRLHPPPSTSNAATPTPATPAGSSQSHPLLPPIELQPPSPPRVRPHVNTVSSEVQSSTSMPLESMLSPSTSSSSSQTPSPLSPSHSVSSMRRPKAPGSPQAASLGRSTIGPGNASTVGGSPAGGGSGTGSVSGVHSSNTGGTSTPVLRRNSLGDLKIPDRITQAQVALRRDLVMVKEFAANVEQLKELQMTYHELVVEVQSILDMHAHQHAQQQQHQQPQSRATSPSFFSHISRPMSRNRSNTNPSSSPPTSNSNNSIPLTSTPFSSIPIPMHPNPQLAYKQLASAFYTINSKYRISWECAELLIELGNGSGSSKVASSTSAPAIQSSGPDGARKISGSGRERAVTLAGDESKPPTPTPGVMGSTGSVRGPSPPIASPPSTSSWRASTGRHDLNTRQLGLLREMLNHGDSMSTFVSEEFHHPHHFGAVGGAGMSGSIPEESAFPALLNVNRDWRWGDAMSSTVTLPSEESGPGAGGDEGFAKKKKRRSSRLGMTGLRDMLRSLKRSHSENHTPVPQIPASSTSLSTEDSSLDSHRYPHGHVPPTTGRRRAKTSSGPESLRLGRPTSPYSPSSLTSKPSPRRPSLASIFRLGQKNKPLSPTLTSDLPSDLQTNLTAPPGSAGSHSTSGRESSSNGEEEEDWDQVESASDLDAAARALGIGHDGSATVRGKGRSPYMQIPGRPLTPKRSASGSQSSIWGGDPNGGTSPPPLPPHTRATRLSNVEEHVDDGRQGRPSSKGSQYRTGASPSSTRVYSPKIPKSGSVRSMPPQPMAMPDPKLAMLPENIKPLLENSIEVHARLNECIAEIQALLTTYLHPA</sequence>
<feature type="compositionally biased region" description="Basic and acidic residues" evidence="1">
    <location>
        <begin position="1396"/>
        <end position="1406"/>
    </location>
</feature>
<protein>
    <submittedName>
        <fullName evidence="2">Uncharacterized protein</fullName>
    </submittedName>
</protein>
<feature type="compositionally biased region" description="Low complexity" evidence="1">
    <location>
        <begin position="427"/>
        <end position="445"/>
    </location>
</feature>
<feature type="compositionally biased region" description="Low complexity" evidence="1">
    <location>
        <begin position="685"/>
        <end position="700"/>
    </location>
</feature>
<reference evidence="2" key="1">
    <citation type="submission" date="2018-04" db="EMBL/GenBank/DDBJ databases">
        <title>Whole genome sequencing of Hypsizygus marmoreus.</title>
        <authorList>
            <person name="Choi I.-G."/>
            <person name="Min B."/>
            <person name="Kim J.-G."/>
            <person name="Kim S."/>
            <person name="Oh Y.-L."/>
            <person name="Kong W.-S."/>
            <person name="Park H."/>
            <person name="Jeong J."/>
            <person name="Song E.-S."/>
        </authorList>
    </citation>
    <scope>NUCLEOTIDE SEQUENCE [LARGE SCALE GENOMIC DNA]</scope>
    <source>
        <strain evidence="2">51987-8</strain>
    </source>
</reference>
<feature type="compositionally biased region" description="Polar residues" evidence="1">
    <location>
        <begin position="1271"/>
        <end position="1290"/>
    </location>
</feature>
<evidence type="ECO:0000313" key="3">
    <source>
        <dbReference type="Proteomes" id="UP000076154"/>
    </source>
</evidence>
<feature type="compositionally biased region" description="Low complexity" evidence="1">
    <location>
        <begin position="146"/>
        <end position="157"/>
    </location>
</feature>
<feature type="compositionally biased region" description="Low complexity" evidence="1">
    <location>
        <begin position="1295"/>
        <end position="1309"/>
    </location>
</feature>
<feature type="compositionally biased region" description="Low complexity" evidence="1">
    <location>
        <begin position="732"/>
        <end position="765"/>
    </location>
</feature>
<feature type="compositionally biased region" description="Low complexity" evidence="1">
    <location>
        <begin position="1321"/>
        <end position="1332"/>
    </location>
</feature>
<feature type="compositionally biased region" description="Low complexity" evidence="1">
    <location>
        <begin position="473"/>
        <end position="483"/>
    </location>
</feature>
<evidence type="ECO:0000313" key="2">
    <source>
        <dbReference type="EMBL" id="RDB27691.1"/>
    </source>
</evidence>
<accession>A0A369JZA1</accession>
<feature type="compositionally biased region" description="Gly residues" evidence="1">
    <location>
        <begin position="533"/>
        <end position="542"/>
    </location>
</feature>
<feature type="compositionally biased region" description="Pro residues" evidence="1">
    <location>
        <begin position="217"/>
        <end position="227"/>
    </location>
</feature>
<feature type="compositionally biased region" description="Low complexity" evidence="1">
    <location>
        <begin position="207"/>
        <end position="216"/>
    </location>
</feature>
<organism evidence="2 3">
    <name type="scientific">Hypsizygus marmoreus</name>
    <name type="common">White beech mushroom</name>
    <name type="synonym">Agaricus marmoreus</name>
    <dbReference type="NCBI Taxonomy" id="39966"/>
    <lineage>
        <taxon>Eukaryota</taxon>
        <taxon>Fungi</taxon>
        <taxon>Dikarya</taxon>
        <taxon>Basidiomycota</taxon>
        <taxon>Agaricomycotina</taxon>
        <taxon>Agaricomycetes</taxon>
        <taxon>Agaricomycetidae</taxon>
        <taxon>Agaricales</taxon>
        <taxon>Tricholomatineae</taxon>
        <taxon>Lyophyllaceae</taxon>
        <taxon>Hypsizygus</taxon>
    </lineage>
</organism>
<dbReference type="EMBL" id="LUEZ02000014">
    <property type="protein sequence ID" value="RDB27691.1"/>
    <property type="molecule type" value="Genomic_DNA"/>
</dbReference>
<feature type="compositionally biased region" description="Gly residues" evidence="1">
    <location>
        <begin position="796"/>
        <end position="806"/>
    </location>
</feature>
<feature type="region of interest" description="Disordered" evidence="1">
    <location>
        <begin position="1138"/>
        <end position="1450"/>
    </location>
</feature>
<feature type="compositionally biased region" description="Polar residues" evidence="1">
    <location>
        <begin position="456"/>
        <end position="470"/>
    </location>
</feature>
<feature type="compositionally biased region" description="Polar residues" evidence="1">
    <location>
        <begin position="1408"/>
        <end position="1427"/>
    </location>
</feature>
<feature type="compositionally biased region" description="Polar residues" evidence="1">
    <location>
        <begin position="895"/>
        <end position="906"/>
    </location>
</feature>
<feature type="compositionally biased region" description="Basic residues" evidence="1">
    <location>
        <begin position="299"/>
        <end position="309"/>
    </location>
</feature>
<dbReference type="Proteomes" id="UP000076154">
    <property type="component" value="Unassembled WGS sequence"/>
</dbReference>
<feature type="region of interest" description="Disordered" evidence="1">
    <location>
        <begin position="883"/>
        <end position="944"/>
    </location>
</feature>
<feature type="region of interest" description="Disordered" evidence="1">
    <location>
        <begin position="653"/>
        <end position="827"/>
    </location>
</feature>
<feature type="compositionally biased region" description="Basic and acidic residues" evidence="1">
    <location>
        <begin position="175"/>
        <end position="198"/>
    </location>
</feature>
<feature type="compositionally biased region" description="Basic and acidic residues" evidence="1">
    <location>
        <begin position="1174"/>
        <end position="1186"/>
    </location>
</feature>
<feature type="region of interest" description="Disordered" evidence="1">
    <location>
        <begin position="987"/>
        <end position="1066"/>
    </location>
</feature>
<feature type="compositionally biased region" description="Low complexity" evidence="1">
    <location>
        <begin position="988"/>
        <end position="1000"/>
    </location>
</feature>
<feature type="compositionally biased region" description="Low complexity" evidence="1">
    <location>
        <begin position="807"/>
        <end position="820"/>
    </location>
</feature>
<feature type="compositionally biased region" description="Low complexity" evidence="1">
    <location>
        <begin position="247"/>
        <end position="265"/>
    </location>
</feature>
<feature type="compositionally biased region" description="Low complexity" evidence="1">
    <location>
        <begin position="909"/>
        <end position="940"/>
    </location>
</feature>
<name>A0A369JZA1_HYPMA</name>
<gene>
    <name evidence="2" type="ORF">Hypma_003251</name>
</gene>